<feature type="domain" description="D-isomer specific 2-hydroxyacid dehydrogenase NAD-binding" evidence="5">
    <location>
        <begin position="288"/>
        <end position="446"/>
    </location>
</feature>
<gene>
    <name evidence="6" type="ORF">PPRO1471_LOCUS6007</name>
</gene>
<dbReference type="SUPFAM" id="SSF52283">
    <property type="entry name" value="Formate/glycerate dehydrogenase catalytic domain-like"/>
    <property type="match status" value="1"/>
</dbReference>
<dbReference type="PANTHER" id="PTHR42938">
    <property type="entry name" value="FORMATE DEHYDROGENASE 1"/>
    <property type="match status" value="1"/>
</dbReference>
<dbReference type="SUPFAM" id="SSF51735">
    <property type="entry name" value="NAD(P)-binding Rossmann-fold domains"/>
    <property type="match status" value="1"/>
</dbReference>
<dbReference type="InterPro" id="IPR036291">
    <property type="entry name" value="NAD(P)-bd_dom_sf"/>
</dbReference>
<organism evidence="6">
    <name type="scientific">Pycnococcus provasolii</name>
    <dbReference type="NCBI Taxonomy" id="41880"/>
    <lineage>
        <taxon>Eukaryota</taxon>
        <taxon>Viridiplantae</taxon>
        <taxon>Chlorophyta</taxon>
        <taxon>Pseudoscourfieldiophyceae</taxon>
        <taxon>Pseudoscourfieldiales</taxon>
        <taxon>Pycnococcaceae</taxon>
        <taxon>Pycnococcus</taxon>
    </lineage>
</organism>
<feature type="region of interest" description="Disordered" evidence="3">
    <location>
        <begin position="92"/>
        <end position="111"/>
    </location>
</feature>
<evidence type="ECO:0008006" key="7">
    <source>
        <dbReference type="Google" id="ProtNLM"/>
    </source>
</evidence>
<dbReference type="Pfam" id="PF00389">
    <property type="entry name" value="2-Hacid_dh"/>
    <property type="match status" value="1"/>
</dbReference>
<dbReference type="InterPro" id="IPR006139">
    <property type="entry name" value="D-isomer_2_OHA_DH_cat_dom"/>
</dbReference>
<keyword evidence="1" id="KW-0560">Oxidoreductase</keyword>
<dbReference type="InterPro" id="IPR029752">
    <property type="entry name" value="D-isomer_DH_CS1"/>
</dbReference>
<dbReference type="GO" id="GO:0051287">
    <property type="term" value="F:NAD binding"/>
    <property type="evidence" value="ECO:0007669"/>
    <property type="project" value="InterPro"/>
</dbReference>
<dbReference type="EMBL" id="HBGR01009036">
    <property type="protein sequence ID" value="CAD9384303.1"/>
    <property type="molecule type" value="Transcribed_RNA"/>
</dbReference>
<proteinExistence type="predicted"/>
<dbReference type="InterPro" id="IPR006140">
    <property type="entry name" value="D-isomer_DH_NAD-bd"/>
</dbReference>
<dbReference type="PANTHER" id="PTHR42938:SF9">
    <property type="entry name" value="FORMATE DEHYDROGENASE 1"/>
    <property type="match status" value="1"/>
</dbReference>
<evidence type="ECO:0000259" key="5">
    <source>
        <dbReference type="Pfam" id="PF02826"/>
    </source>
</evidence>
<keyword evidence="2" id="KW-0520">NAD</keyword>
<dbReference type="GO" id="GO:0016616">
    <property type="term" value="F:oxidoreductase activity, acting on the CH-OH group of donors, NAD or NADP as acceptor"/>
    <property type="evidence" value="ECO:0007669"/>
    <property type="project" value="InterPro"/>
</dbReference>
<dbReference type="AlphaFoldDB" id="A0A7S2B2F4"/>
<evidence type="ECO:0000256" key="2">
    <source>
        <dbReference type="ARBA" id="ARBA00023027"/>
    </source>
</evidence>
<dbReference type="InterPro" id="IPR029753">
    <property type="entry name" value="D-isomer_DH_CS"/>
</dbReference>
<dbReference type="GO" id="GO:0008863">
    <property type="term" value="F:formate dehydrogenase (NAD+) activity"/>
    <property type="evidence" value="ECO:0007669"/>
    <property type="project" value="TreeGrafter"/>
</dbReference>
<evidence type="ECO:0000313" key="6">
    <source>
        <dbReference type="EMBL" id="CAD9384303.1"/>
    </source>
</evidence>
<evidence type="ECO:0000256" key="1">
    <source>
        <dbReference type="ARBA" id="ARBA00023002"/>
    </source>
</evidence>
<dbReference type="PROSITE" id="PS00065">
    <property type="entry name" value="D_2_HYDROXYACID_DH_1"/>
    <property type="match status" value="1"/>
</dbReference>
<feature type="domain" description="D-isomer specific 2-hydroxyacid dehydrogenase catalytic" evidence="4">
    <location>
        <begin position="125"/>
        <end position="202"/>
    </location>
</feature>
<protein>
    <recommendedName>
        <fullName evidence="7">Formate dehydrogenase</fullName>
    </recommendedName>
</protein>
<dbReference type="PROSITE" id="PS00671">
    <property type="entry name" value="D_2_HYDROXYACID_DH_3"/>
    <property type="match status" value="1"/>
</dbReference>
<name>A0A7S2B2F4_9CHLO</name>
<dbReference type="NCBIfam" id="NF005750">
    <property type="entry name" value="PRK07574.1"/>
    <property type="match status" value="1"/>
</dbReference>
<sequence>MSLISLASVKMASSSFSSVVARLNGLMTTTTTATTHFLKKAPAAATTSSSFMMMMSSTPRRSIKVLAALYPDPLCGYPPEYARTNVPTIKDTYADGTRLPTPKSKPEYTPGELLGCVSGELGLRSFLEKQGHTLVVTSDKDGEESEFEKHLHDADVVISQPFWPAYLDEARLAKAKKLQLVITAGVGSDHVDLEACKSPGVQSGRLRVHSSGTTSKEEEKKKTQQNSDENKPPITVAEVSFCNSISVAEHVVMLVLVSVRNFVNSHEMARVTSNGTQKSMCGAYDDGWNIADLVQRAYDLEGMHVGTVGAGRIGLAVLRRLKPFDVTLHYTDFHRLDKSVEQELNLTFHETPQELAQACDVITINCPLHSGTENLFDDDMIRNHMRRGAYLINTARGLIVDRDAVVRALNDGHLSGYGGDVWFPQPAPLDHPWRTMPWSCLTPHMSGSTLSAQARYAAGVREILECFLAKKPIRDEYLIVHGGRLAGAGRHSYIQDCHRKVEDEEWEEIHGIPA</sequence>
<dbReference type="Pfam" id="PF02826">
    <property type="entry name" value="2-Hacid_dh_C"/>
    <property type="match status" value="1"/>
</dbReference>
<feature type="region of interest" description="Disordered" evidence="3">
    <location>
        <begin position="203"/>
        <end position="231"/>
    </location>
</feature>
<dbReference type="Gene3D" id="3.40.50.720">
    <property type="entry name" value="NAD(P)-binding Rossmann-like Domain"/>
    <property type="match status" value="3"/>
</dbReference>
<evidence type="ECO:0000259" key="4">
    <source>
        <dbReference type="Pfam" id="PF00389"/>
    </source>
</evidence>
<accession>A0A7S2B2F4</accession>
<evidence type="ECO:0000256" key="3">
    <source>
        <dbReference type="SAM" id="MobiDB-lite"/>
    </source>
</evidence>
<reference evidence="6" key="1">
    <citation type="submission" date="2021-01" db="EMBL/GenBank/DDBJ databases">
        <authorList>
            <person name="Corre E."/>
            <person name="Pelletier E."/>
            <person name="Niang G."/>
            <person name="Scheremetjew M."/>
            <person name="Finn R."/>
            <person name="Kale V."/>
            <person name="Holt S."/>
            <person name="Cochrane G."/>
            <person name="Meng A."/>
            <person name="Brown T."/>
            <person name="Cohen L."/>
        </authorList>
    </citation>
    <scope>NUCLEOTIDE SEQUENCE</scope>
    <source>
        <strain evidence="6">RCC733</strain>
    </source>
</reference>